<sequence length="450" mass="49466">MSAAIIEKYGDARLPRYTSYPTAPNFSADFDAPDYPAWLKALPQGQPTSLYIHIPFCRSMCWYCGCHTTITERDRPILDYIEILHREIELLASARDDGFSVGEIHFGGGTPTIIRPEEFIALMDAFRNRLGFAGAVNAAVEIDPRTLTGEMAVALGQSGVTRASLGVQSFDPKVQRAINRVQSVETTMDAVEHLRHNNINAINFDLIYGLPFQTVESCVETVEAAVSMRPDRLAVFGYAHIPSFKKHQRLIDEAALPDARERALQASAIAEALVAAGYVRIGLDHFALPGDDLSLAQAEGRLHRNFQGYTTDACEALIGLGASSIGRLPQGYIQNEVPPGLYATRVSKGELPVAKGYRLTPEDRLRGEVIERLMCDFTVDVATLAAAHGFDAELLLRGNDRLDELERDGLIERRGGVIRVSEDHRFIVRAAASAFDAYLNRSGRSFSKAA</sequence>
<feature type="binding site" evidence="17">
    <location>
        <position position="64"/>
    </location>
    <ligand>
        <name>[4Fe-4S] cluster</name>
        <dbReference type="ChEBI" id="CHEBI:49883"/>
        <note>4Fe-4S-S-AdoMet</note>
    </ligand>
</feature>
<evidence type="ECO:0000256" key="9">
    <source>
        <dbReference type="ARBA" id="ARBA00023002"/>
    </source>
</evidence>
<evidence type="ECO:0000256" key="1">
    <source>
        <dbReference type="ARBA" id="ARBA00004496"/>
    </source>
</evidence>
<evidence type="ECO:0000256" key="17">
    <source>
        <dbReference type="PIRSR" id="PIRSR000167-2"/>
    </source>
</evidence>
<evidence type="ECO:0000256" key="6">
    <source>
        <dbReference type="ARBA" id="ARBA00022490"/>
    </source>
</evidence>
<gene>
    <name evidence="19" type="primary">hemN</name>
    <name evidence="19" type="ORF">RG540_CH35610</name>
</gene>
<dbReference type="InterPro" id="IPR010723">
    <property type="entry name" value="HemN_C"/>
</dbReference>
<feature type="binding site" evidence="16">
    <location>
        <position position="180"/>
    </location>
    <ligand>
        <name>S-adenosyl-L-methionine</name>
        <dbReference type="ChEBI" id="CHEBI:59789"/>
        <label>2</label>
    </ligand>
</feature>
<dbReference type="KEGG" id="ngg:RG540_CH35610"/>
<evidence type="ECO:0000256" key="3">
    <source>
        <dbReference type="ARBA" id="ARBA00005493"/>
    </source>
</evidence>
<dbReference type="InterPro" id="IPR034505">
    <property type="entry name" value="Coproporphyrinogen-III_oxidase"/>
</dbReference>
<evidence type="ECO:0000313" key="19">
    <source>
        <dbReference type="EMBL" id="CDN49725.1"/>
    </source>
</evidence>
<dbReference type="InterPro" id="IPR023404">
    <property type="entry name" value="rSAM_horseshoe"/>
</dbReference>
<dbReference type="eggNOG" id="COG0635">
    <property type="taxonomic scope" value="Bacteria"/>
</dbReference>
<feature type="binding site" evidence="16">
    <location>
        <begin position="63"/>
        <end position="65"/>
    </location>
    <ligand>
        <name>S-adenosyl-L-methionine</name>
        <dbReference type="ChEBI" id="CHEBI:59789"/>
        <label>2</label>
    </ligand>
</feature>
<evidence type="ECO:0000256" key="2">
    <source>
        <dbReference type="ARBA" id="ARBA00004785"/>
    </source>
</evidence>
<evidence type="ECO:0000259" key="18">
    <source>
        <dbReference type="PROSITE" id="PS51918"/>
    </source>
</evidence>
<reference evidence="20" key="1">
    <citation type="journal article" date="2014" name="BMC Genomics">
        <title>Genome sequencing of two Neorhizobium galegae strains reveals a noeT gene responsible for the unusual acetylation of the nodulation factors.</title>
        <authorList>
            <person name="Osterman J."/>
            <person name="Marsh J."/>
            <person name="Laine P.K."/>
            <person name="Zeng Z."/>
            <person name="Alatalo E."/>
            <person name="Sullivan J.T."/>
            <person name="Young J.P."/>
            <person name="Thomas-Oates J."/>
            <person name="Paulin L."/>
            <person name="Lindstrom K."/>
        </authorList>
    </citation>
    <scope>NUCLEOTIDE SEQUENCE [LARGE SCALE GENOMIC DNA]</scope>
    <source>
        <strain evidence="20">HAMBI 540</strain>
    </source>
</reference>
<organism evidence="19 20">
    <name type="scientific">Neorhizobium galegae bv. orientalis str. HAMBI 540</name>
    <dbReference type="NCBI Taxonomy" id="1028800"/>
    <lineage>
        <taxon>Bacteria</taxon>
        <taxon>Pseudomonadati</taxon>
        <taxon>Pseudomonadota</taxon>
        <taxon>Alphaproteobacteria</taxon>
        <taxon>Hyphomicrobiales</taxon>
        <taxon>Rhizobiaceae</taxon>
        <taxon>Rhizobium/Agrobacterium group</taxon>
        <taxon>Neorhizobium</taxon>
    </lineage>
</organism>
<keyword evidence="11 15" id="KW-0411">Iron-sulfur</keyword>
<feature type="binding site" evidence="16">
    <location>
        <position position="51"/>
    </location>
    <ligand>
        <name>S-adenosyl-L-methionine</name>
        <dbReference type="ChEBI" id="CHEBI:59789"/>
        <label>1</label>
    </ligand>
</feature>
<dbReference type="HOGENOM" id="CLU_027579_3_0_5"/>
<evidence type="ECO:0000256" key="13">
    <source>
        <dbReference type="ARBA" id="ARBA00024295"/>
    </source>
</evidence>
<feature type="binding site" evidence="16">
    <location>
        <position position="239"/>
    </location>
    <ligand>
        <name>S-adenosyl-L-methionine</name>
        <dbReference type="ChEBI" id="CHEBI:59789"/>
        <label>2</label>
    </ligand>
</feature>
<feature type="binding site" evidence="16">
    <location>
        <position position="141"/>
    </location>
    <ligand>
        <name>S-adenosyl-L-methionine</name>
        <dbReference type="ChEBI" id="CHEBI:59789"/>
        <label>1</label>
    </ligand>
</feature>
<dbReference type="GeneID" id="24257947"/>
<dbReference type="PANTHER" id="PTHR13932:SF6">
    <property type="entry name" value="OXYGEN-INDEPENDENT COPROPORPHYRINOGEN III OXIDASE"/>
    <property type="match status" value="1"/>
</dbReference>
<comment type="subcellular location">
    <subcellularLocation>
        <location evidence="1 15">Cytoplasm</location>
    </subcellularLocation>
</comment>
<evidence type="ECO:0000256" key="12">
    <source>
        <dbReference type="ARBA" id="ARBA00023244"/>
    </source>
</evidence>
<dbReference type="SMART" id="SM00729">
    <property type="entry name" value="Elp3"/>
    <property type="match status" value="1"/>
</dbReference>
<evidence type="ECO:0000256" key="4">
    <source>
        <dbReference type="ARBA" id="ARBA00011245"/>
    </source>
</evidence>
<keyword evidence="12 15" id="KW-0627">Porphyrin biosynthesis</keyword>
<dbReference type="GO" id="GO:0051539">
    <property type="term" value="F:4 iron, 4 sulfur cluster binding"/>
    <property type="evidence" value="ECO:0007669"/>
    <property type="project" value="UniProtKB-KW"/>
</dbReference>
<feature type="binding site" evidence="16">
    <location>
        <begin position="109"/>
        <end position="110"/>
    </location>
    <ligand>
        <name>S-adenosyl-L-methionine</name>
        <dbReference type="ChEBI" id="CHEBI:59789"/>
        <label>2</label>
    </ligand>
</feature>
<accession>A0A068SX87</accession>
<dbReference type="EC" id="1.3.98.3" evidence="15"/>
<evidence type="ECO:0000256" key="16">
    <source>
        <dbReference type="PIRSR" id="PIRSR000167-1"/>
    </source>
</evidence>
<dbReference type="AlphaFoldDB" id="A0A068SX87"/>
<dbReference type="PIRSF" id="PIRSF000167">
    <property type="entry name" value="HemN"/>
    <property type="match status" value="1"/>
</dbReference>
<feature type="binding site" evidence="17">
    <location>
        <position position="61"/>
    </location>
    <ligand>
        <name>[4Fe-4S] cluster</name>
        <dbReference type="ChEBI" id="CHEBI:49883"/>
        <note>4Fe-4S-S-AdoMet</note>
    </ligand>
</feature>
<dbReference type="PROSITE" id="PS51918">
    <property type="entry name" value="RADICAL_SAM"/>
    <property type="match status" value="1"/>
</dbReference>
<keyword evidence="9 15" id="KW-0560">Oxidoreductase</keyword>
<dbReference type="PATRIC" id="fig|1028800.3.peg.3617"/>
<dbReference type="InterPro" id="IPR006638">
    <property type="entry name" value="Elp3/MiaA/NifB-like_rSAM"/>
</dbReference>
<dbReference type="EMBL" id="HG938353">
    <property type="protein sequence ID" value="CDN49725.1"/>
    <property type="molecule type" value="Genomic_DNA"/>
</dbReference>
<dbReference type="PANTHER" id="PTHR13932">
    <property type="entry name" value="COPROPORPHYRINIGEN III OXIDASE"/>
    <property type="match status" value="1"/>
</dbReference>
<dbReference type="SFLD" id="SFLDG01065">
    <property type="entry name" value="anaerobic_coproporphyrinogen-I"/>
    <property type="match status" value="1"/>
</dbReference>
<protein>
    <recommendedName>
        <fullName evidence="15">Coproporphyrinogen-III oxidase</fullName>
        <ecNumber evidence="15">1.3.98.3</ecNumber>
    </recommendedName>
</protein>
<evidence type="ECO:0000256" key="15">
    <source>
        <dbReference type="PIRNR" id="PIRNR000167"/>
    </source>
</evidence>
<evidence type="ECO:0000313" key="20">
    <source>
        <dbReference type="Proteomes" id="UP000028181"/>
    </source>
</evidence>
<evidence type="ECO:0000256" key="14">
    <source>
        <dbReference type="ARBA" id="ARBA00048321"/>
    </source>
</evidence>
<keyword evidence="10 15" id="KW-0408">Iron</keyword>
<dbReference type="CDD" id="cd01335">
    <property type="entry name" value="Radical_SAM"/>
    <property type="match status" value="1"/>
</dbReference>
<name>A0A068SX87_NEOGA</name>
<feature type="binding site" evidence="16">
    <location>
        <position position="205"/>
    </location>
    <ligand>
        <name>S-adenosyl-L-methionine</name>
        <dbReference type="ChEBI" id="CHEBI:59789"/>
        <label>2</label>
    </ligand>
</feature>
<keyword evidence="7 15" id="KW-0949">S-adenosyl-L-methionine</keyword>
<dbReference type="GO" id="GO:0046872">
    <property type="term" value="F:metal ion binding"/>
    <property type="evidence" value="ECO:0007669"/>
    <property type="project" value="UniProtKB-KW"/>
</dbReference>
<feature type="binding site" evidence="16">
    <location>
        <position position="325"/>
    </location>
    <ligand>
        <name>S-adenosyl-L-methionine</name>
        <dbReference type="ChEBI" id="CHEBI:59789"/>
        <label>1</label>
    </ligand>
</feature>
<dbReference type="RefSeq" id="WP_038590585.1">
    <property type="nucleotide sequence ID" value="NZ_HG938353.1"/>
</dbReference>
<evidence type="ECO:0000256" key="7">
    <source>
        <dbReference type="ARBA" id="ARBA00022691"/>
    </source>
</evidence>
<keyword evidence="6 15" id="KW-0963">Cytoplasm</keyword>
<evidence type="ECO:0000256" key="10">
    <source>
        <dbReference type="ARBA" id="ARBA00023004"/>
    </source>
</evidence>
<comment type="catalytic activity">
    <reaction evidence="14 15">
        <text>coproporphyrinogen III + 2 S-adenosyl-L-methionine = protoporphyrinogen IX + 2 5'-deoxyadenosine + 2 L-methionine + 2 CO2</text>
        <dbReference type="Rhea" id="RHEA:15425"/>
        <dbReference type="ChEBI" id="CHEBI:16526"/>
        <dbReference type="ChEBI" id="CHEBI:17319"/>
        <dbReference type="ChEBI" id="CHEBI:57307"/>
        <dbReference type="ChEBI" id="CHEBI:57309"/>
        <dbReference type="ChEBI" id="CHEBI:57844"/>
        <dbReference type="ChEBI" id="CHEBI:59789"/>
        <dbReference type="EC" id="1.3.98.3"/>
    </reaction>
</comment>
<dbReference type="Pfam" id="PF06969">
    <property type="entry name" value="HemN_C"/>
    <property type="match status" value="1"/>
</dbReference>
<feature type="binding site" evidence="16">
    <location>
        <position position="108"/>
    </location>
    <ligand>
        <name>S-adenosyl-L-methionine</name>
        <dbReference type="ChEBI" id="CHEBI:59789"/>
        <label>1</label>
    </ligand>
</feature>
<feature type="domain" description="Radical SAM core" evidence="18">
    <location>
        <begin position="42"/>
        <end position="276"/>
    </location>
</feature>
<dbReference type="GO" id="GO:0005737">
    <property type="term" value="C:cytoplasm"/>
    <property type="evidence" value="ECO:0007669"/>
    <property type="project" value="UniProtKB-SubCell"/>
</dbReference>
<comment type="pathway">
    <text evidence="2 15">Porphyrin-containing compound metabolism; protoporphyrin-IX biosynthesis; protoporphyrinogen-IX from coproporphyrinogen-III (AdoMet route): step 1/1.</text>
</comment>
<dbReference type="Proteomes" id="UP000028181">
    <property type="component" value="Chromosome I"/>
</dbReference>
<dbReference type="SFLD" id="SFLDS00029">
    <property type="entry name" value="Radical_SAM"/>
    <property type="match status" value="1"/>
</dbReference>
<dbReference type="OrthoDB" id="9808022at2"/>
<dbReference type="SFLD" id="SFLDG01082">
    <property type="entry name" value="B12-binding_domain_containing"/>
    <property type="match status" value="1"/>
</dbReference>
<comment type="cofactor">
    <cofactor evidence="15 17">
        <name>[4Fe-4S] cluster</name>
        <dbReference type="ChEBI" id="CHEBI:49883"/>
    </cofactor>
    <text evidence="15 17">Binds 1 [4Fe-4S] cluster. The cluster is coordinated with 3 cysteines and an exchangeable S-adenosyl-L-methionine.</text>
</comment>
<feature type="binding site" evidence="17">
    <location>
        <position position="57"/>
    </location>
    <ligand>
        <name>[4Fe-4S] cluster</name>
        <dbReference type="ChEBI" id="CHEBI:49883"/>
        <note>4Fe-4S-S-AdoMet</note>
    </ligand>
</feature>
<comment type="similarity">
    <text evidence="3 15">Belongs to the anaerobic coproporphyrinogen-III oxidase family.</text>
</comment>
<dbReference type="UniPathway" id="UPA00251">
    <property type="reaction ID" value="UER00323"/>
</dbReference>
<dbReference type="Gene3D" id="1.10.10.920">
    <property type="match status" value="1"/>
</dbReference>
<feature type="binding site" evidence="16">
    <location>
        <position position="168"/>
    </location>
    <ligand>
        <name>S-adenosyl-L-methionine</name>
        <dbReference type="ChEBI" id="CHEBI:59789"/>
        <label>2</label>
    </ligand>
</feature>
<dbReference type="GO" id="GO:0051989">
    <property type="term" value="F:coproporphyrinogen dehydrogenase activity"/>
    <property type="evidence" value="ECO:0007669"/>
    <property type="project" value="UniProtKB-EC"/>
</dbReference>
<comment type="subunit">
    <text evidence="4">Monomer.</text>
</comment>
<dbReference type="NCBIfam" id="TIGR00538">
    <property type="entry name" value="hemN"/>
    <property type="match status" value="1"/>
</dbReference>
<evidence type="ECO:0000256" key="5">
    <source>
        <dbReference type="ARBA" id="ARBA00022485"/>
    </source>
</evidence>
<dbReference type="Gene3D" id="3.80.30.20">
    <property type="entry name" value="tm_1862 like domain"/>
    <property type="match status" value="1"/>
</dbReference>
<dbReference type="GO" id="GO:0004109">
    <property type="term" value="F:coproporphyrinogen oxidase activity"/>
    <property type="evidence" value="ECO:0007669"/>
    <property type="project" value="InterPro"/>
</dbReference>
<dbReference type="InterPro" id="IPR004558">
    <property type="entry name" value="Coprogen_oxidase_HemN"/>
</dbReference>
<dbReference type="SUPFAM" id="SSF102114">
    <property type="entry name" value="Radical SAM enzymes"/>
    <property type="match status" value="1"/>
</dbReference>
<dbReference type="GO" id="GO:0006782">
    <property type="term" value="P:protoporphyrinogen IX biosynthetic process"/>
    <property type="evidence" value="ECO:0007669"/>
    <property type="project" value="UniProtKB-UniPathway"/>
</dbReference>
<dbReference type="InterPro" id="IPR058240">
    <property type="entry name" value="rSAM_sf"/>
</dbReference>
<comment type="function">
    <text evidence="13">Involved in the heme biosynthesis. Catalyzes the anaerobic oxidative decarboxylation of propionate groups of rings A and B of coproporphyrinogen III to yield the vinyl groups in protoporphyrinogen IX.</text>
</comment>
<dbReference type="Pfam" id="PF04055">
    <property type="entry name" value="Radical_SAM"/>
    <property type="match status" value="1"/>
</dbReference>
<proteinExistence type="inferred from homology"/>
<dbReference type="InterPro" id="IPR007197">
    <property type="entry name" value="rSAM"/>
</dbReference>
<keyword evidence="5 15" id="KW-0004">4Fe-4S</keyword>
<evidence type="ECO:0000256" key="8">
    <source>
        <dbReference type="ARBA" id="ARBA00022723"/>
    </source>
</evidence>
<keyword evidence="8 15" id="KW-0479">Metal-binding</keyword>
<keyword evidence="20" id="KW-1185">Reference proteome</keyword>
<evidence type="ECO:0000256" key="11">
    <source>
        <dbReference type="ARBA" id="ARBA00023014"/>
    </source>
</evidence>